<feature type="domain" description="Flavodoxin-like" evidence="1">
    <location>
        <begin position="5"/>
        <end position="111"/>
    </location>
</feature>
<dbReference type="InParanoid" id="H1Z2K0"/>
<dbReference type="InterPro" id="IPR008254">
    <property type="entry name" value="Flavodoxin/NO_synth"/>
</dbReference>
<gene>
    <name evidence="2" type="ORF">Metlim_1422</name>
</gene>
<dbReference type="PROSITE" id="PS00201">
    <property type="entry name" value="FLAVODOXIN"/>
    <property type="match status" value="1"/>
</dbReference>
<accession>H1Z2K0</accession>
<dbReference type="PANTHER" id="PTHR39201:SF1">
    <property type="entry name" value="FLAVODOXIN-LIKE DOMAIN-CONTAINING PROTEIN"/>
    <property type="match status" value="1"/>
</dbReference>
<keyword evidence="3" id="KW-1185">Reference proteome</keyword>
<dbReference type="Gene3D" id="3.40.50.360">
    <property type="match status" value="1"/>
</dbReference>
<dbReference type="RefSeq" id="WP_004077281.1">
    <property type="nucleotide sequence ID" value="NZ_CM001436.1"/>
</dbReference>
<dbReference type="AlphaFoldDB" id="H1Z2K0"/>
<dbReference type="GO" id="GO:0010181">
    <property type="term" value="F:FMN binding"/>
    <property type="evidence" value="ECO:0007669"/>
    <property type="project" value="InterPro"/>
</dbReference>
<dbReference type="EMBL" id="CM001436">
    <property type="protein sequence ID" value="EHQ35526.1"/>
    <property type="molecule type" value="Genomic_DNA"/>
</dbReference>
<sequence length="157" mass="16439">MKPAIIFYSYTGITRGVAEKIQQACGGDLIEVKTKKPYSKITAYSLGCLRAAKGECDEIKPASIDVSASDVIVIGTPVWAFRAAPAVNAAVQALSGCEGKKAVIFATCGGKPGDTLPKLAEALEEKGVKVAGGFIFDRKDVKDENKICALNDAVKSA</sequence>
<evidence type="ECO:0000313" key="3">
    <source>
        <dbReference type="Proteomes" id="UP000005741"/>
    </source>
</evidence>
<organism evidence="2 3">
    <name type="scientific">Methanoplanus limicola DSM 2279</name>
    <dbReference type="NCBI Taxonomy" id="937775"/>
    <lineage>
        <taxon>Archaea</taxon>
        <taxon>Methanobacteriati</taxon>
        <taxon>Methanobacteriota</taxon>
        <taxon>Stenosarchaea group</taxon>
        <taxon>Methanomicrobia</taxon>
        <taxon>Methanomicrobiales</taxon>
        <taxon>Methanomicrobiaceae</taxon>
        <taxon>Methanoplanus</taxon>
    </lineage>
</organism>
<name>H1Z2K0_9EURY</name>
<dbReference type="SUPFAM" id="SSF52218">
    <property type="entry name" value="Flavoproteins"/>
    <property type="match status" value="1"/>
</dbReference>
<dbReference type="Pfam" id="PF12682">
    <property type="entry name" value="Flavodoxin_4"/>
    <property type="match status" value="1"/>
</dbReference>
<evidence type="ECO:0000313" key="2">
    <source>
        <dbReference type="EMBL" id="EHQ35526.1"/>
    </source>
</evidence>
<dbReference type="InterPro" id="IPR001226">
    <property type="entry name" value="Flavodoxin_CS"/>
</dbReference>
<protein>
    <submittedName>
        <fullName evidence="2">Transcriptional regulator, ArsR family</fullName>
    </submittedName>
</protein>
<dbReference type="OrthoDB" id="73155at2157"/>
<reference evidence="2 3" key="1">
    <citation type="submission" date="2011-10" db="EMBL/GenBank/DDBJ databases">
        <title>The Improved High-Quality Draft genome of Methanoplanus limicola DSM 2279.</title>
        <authorList>
            <consortium name="US DOE Joint Genome Institute (JGI-PGF)"/>
            <person name="Lucas S."/>
            <person name="Copeland A."/>
            <person name="Lapidus A."/>
            <person name="Glavina del Rio T."/>
            <person name="Dalin E."/>
            <person name="Tice H."/>
            <person name="Bruce D."/>
            <person name="Goodwin L."/>
            <person name="Pitluck S."/>
            <person name="Peters L."/>
            <person name="Mikhailova N."/>
            <person name="Lu M."/>
            <person name="Kyrpides N."/>
            <person name="Mavromatis K."/>
            <person name="Ivanova N."/>
            <person name="Markowitz V."/>
            <person name="Cheng J.-F."/>
            <person name="Hugenholtz P."/>
            <person name="Woyke T."/>
            <person name="Wu D."/>
            <person name="Wirth R."/>
            <person name="Brambilla E.-M."/>
            <person name="Klenk H.-P."/>
            <person name="Eisen J.A."/>
        </authorList>
    </citation>
    <scope>NUCLEOTIDE SEQUENCE [LARGE SCALE GENOMIC DNA]</scope>
    <source>
        <strain evidence="2 3">DSM 2279</strain>
    </source>
</reference>
<dbReference type="PANTHER" id="PTHR39201">
    <property type="entry name" value="EXPORTED PROTEIN-RELATED"/>
    <property type="match status" value="1"/>
</dbReference>
<evidence type="ECO:0000259" key="1">
    <source>
        <dbReference type="Pfam" id="PF12682"/>
    </source>
</evidence>
<dbReference type="HOGENOM" id="CLU_068890_1_2_2"/>
<dbReference type="GO" id="GO:0009055">
    <property type="term" value="F:electron transfer activity"/>
    <property type="evidence" value="ECO:0007669"/>
    <property type="project" value="InterPro"/>
</dbReference>
<proteinExistence type="predicted"/>
<dbReference type="InterPro" id="IPR029039">
    <property type="entry name" value="Flavoprotein-like_sf"/>
</dbReference>
<dbReference type="STRING" id="937775.Metlim_1422"/>
<dbReference type="Proteomes" id="UP000005741">
    <property type="component" value="Chromosome"/>
</dbReference>